<dbReference type="PROSITE" id="PS51257">
    <property type="entry name" value="PROKAR_LIPOPROTEIN"/>
    <property type="match status" value="1"/>
</dbReference>
<dbReference type="PANTHER" id="PTHR30024">
    <property type="entry name" value="ALIPHATIC SULFONATES-BINDING PROTEIN-RELATED"/>
    <property type="match status" value="1"/>
</dbReference>
<dbReference type="InterPro" id="IPR006311">
    <property type="entry name" value="TAT_signal"/>
</dbReference>
<dbReference type="SUPFAM" id="SSF53850">
    <property type="entry name" value="Periplasmic binding protein-like II"/>
    <property type="match status" value="1"/>
</dbReference>
<organism evidence="2 3">
    <name type="scientific">Enemella evansiae</name>
    <dbReference type="NCBI Taxonomy" id="2016499"/>
    <lineage>
        <taxon>Bacteria</taxon>
        <taxon>Bacillati</taxon>
        <taxon>Actinomycetota</taxon>
        <taxon>Actinomycetes</taxon>
        <taxon>Propionibacteriales</taxon>
        <taxon>Propionibacteriaceae</taxon>
        <taxon>Enemella</taxon>
    </lineage>
</organism>
<dbReference type="Pfam" id="PF13379">
    <property type="entry name" value="NMT1_2"/>
    <property type="match status" value="1"/>
</dbReference>
<keyword evidence="3" id="KW-1185">Reference proteome</keyword>
<gene>
    <name evidence="2" type="ORF">CGZ94_09550</name>
</gene>
<dbReference type="Gene3D" id="3.40.190.10">
    <property type="entry name" value="Periplasmic binding protein-like II"/>
    <property type="match status" value="2"/>
</dbReference>
<evidence type="ECO:0000313" key="3">
    <source>
        <dbReference type="Proteomes" id="UP000215896"/>
    </source>
</evidence>
<dbReference type="OrthoDB" id="9806288at2"/>
<dbReference type="AlphaFoldDB" id="A0A255GCE7"/>
<keyword evidence="1" id="KW-0732">Signal</keyword>
<feature type="signal peptide" evidence="1">
    <location>
        <begin position="1"/>
        <end position="27"/>
    </location>
</feature>
<dbReference type="Proteomes" id="UP000215896">
    <property type="component" value="Unassembled WGS sequence"/>
</dbReference>
<accession>A0A4R6LUZ3</accession>
<dbReference type="EMBL" id="NMVO01000013">
    <property type="protein sequence ID" value="OYO13241.1"/>
    <property type="molecule type" value="Genomic_DNA"/>
</dbReference>
<protein>
    <submittedName>
        <fullName evidence="2">Nitrate ABC transporter substrate-binding protein</fullName>
    </submittedName>
</protein>
<dbReference type="RefSeq" id="WP_094405510.1">
    <property type="nucleotide sequence ID" value="NZ_NMVO01000013.1"/>
</dbReference>
<feature type="chain" id="PRO_5041122110" evidence="1">
    <location>
        <begin position="28"/>
        <end position="348"/>
    </location>
</feature>
<reference evidence="2 3" key="1">
    <citation type="submission" date="2017-07" db="EMBL/GenBank/DDBJ databases">
        <title>Draft whole genome sequences of clinical Proprionibacteriaceae strains.</title>
        <authorList>
            <person name="Bernier A.-M."/>
            <person name="Bernard K."/>
            <person name="Domingo M.-C."/>
        </authorList>
    </citation>
    <scope>NUCLEOTIDE SEQUENCE [LARGE SCALE GENOMIC DNA]</scope>
    <source>
        <strain evidence="2 3">NML 030167</strain>
    </source>
</reference>
<dbReference type="PROSITE" id="PS51318">
    <property type="entry name" value="TAT"/>
    <property type="match status" value="1"/>
</dbReference>
<evidence type="ECO:0000313" key="2">
    <source>
        <dbReference type="EMBL" id="OYO13241.1"/>
    </source>
</evidence>
<evidence type="ECO:0000256" key="1">
    <source>
        <dbReference type="SAM" id="SignalP"/>
    </source>
</evidence>
<name>A0A255GCE7_9ACTN</name>
<proteinExistence type="predicted"/>
<comment type="caution">
    <text evidence="2">The sequence shown here is derived from an EMBL/GenBank/DDBJ whole genome shotgun (WGS) entry which is preliminary data.</text>
</comment>
<sequence>MSINRTAITRRTLLGSAVGLSATALLAGCAKKGGAASVSDTGILNVGQISDSVAFFPLHVAEQQGFFEANGVKLGERPRLGTGAKLAAALKSGAIDLAAGVTTDAFNLYEVDKTARLTAGLVTEYYVDVVVGNDFAGPAEQAPLNDRVSALVGKKIGITGPGSGTEALLVHLFQQIGKDANKDATLVNLGAATTAAVGALKSKQVDALSFFQPIGQVAAGEGTGKIYISPQRGDVPSLAGVVHGCVFSTTAVLDAKKTMVDGFNKSMDQALQFIRQDKDTTRTLLKSYLQGTPDGVIDSLLALLPEEMSASHAISRAAYDKSKDFHMQTGLAKNPPDFATFVPQASQA</sequence>
<accession>A0A255GCE7</accession>